<feature type="modified residue" description="4-aspartylphosphate" evidence="16">
    <location>
        <position position="52"/>
    </location>
</feature>
<dbReference type="Pfam" id="PF02954">
    <property type="entry name" value="HTH_8"/>
    <property type="match status" value="1"/>
</dbReference>
<dbReference type="InterPro" id="IPR027417">
    <property type="entry name" value="P-loop_NTPase"/>
</dbReference>
<dbReference type="PANTHER" id="PTHR32071:SF95">
    <property type="entry name" value="DNA-BINDING TRANSCRIPTIONAL REGULATOR NTRC"/>
    <property type="match status" value="1"/>
</dbReference>
<feature type="domain" description="Sigma-54 factor interaction" evidence="18">
    <location>
        <begin position="141"/>
        <end position="370"/>
    </location>
</feature>
<dbReference type="Pfam" id="PF00158">
    <property type="entry name" value="Sigma54_activat"/>
    <property type="match status" value="1"/>
</dbReference>
<evidence type="ECO:0000256" key="6">
    <source>
        <dbReference type="ARBA" id="ARBA00022741"/>
    </source>
</evidence>
<evidence type="ECO:0000256" key="9">
    <source>
        <dbReference type="ARBA" id="ARBA00023015"/>
    </source>
</evidence>
<dbReference type="SUPFAM" id="SSF52540">
    <property type="entry name" value="P-loop containing nucleoside triphosphate hydrolases"/>
    <property type="match status" value="1"/>
</dbReference>
<dbReference type="InterPro" id="IPR025944">
    <property type="entry name" value="Sigma_54_int_dom_CS"/>
</dbReference>
<evidence type="ECO:0000256" key="12">
    <source>
        <dbReference type="ARBA" id="ARBA00023163"/>
    </source>
</evidence>
<dbReference type="Proteomes" id="UP001500840">
    <property type="component" value="Unassembled WGS sequence"/>
</dbReference>
<dbReference type="PROSITE" id="PS00675">
    <property type="entry name" value="SIGMA54_INTERACT_1"/>
    <property type="match status" value="1"/>
</dbReference>
<evidence type="ECO:0000256" key="13">
    <source>
        <dbReference type="ARBA" id="ARBA00023231"/>
    </source>
</evidence>
<keyword evidence="12" id="KW-0804">Transcription</keyword>
<dbReference type="InterPro" id="IPR025943">
    <property type="entry name" value="Sigma_54_int_dom_ATP-bd_2"/>
</dbReference>
<keyword evidence="21" id="KW-1185">Reference proteome</keyword>
<dbReference type="SMART" id="SM00448">
    <property type="entry name" value="REC"/>
    <property type="match status" value="1"/>
</dbReference>
<dbReference type="SUPFAM" id="SSF52172">
    <property type="entry name" value="CheY-like"/>
    <property type="match status" value="1"/>
</dbReference>
<dbReference type="InterPro" id="IPR009057">
    <property type="entry name" value="Homeodomain-like_sf"/>
</dbReference>
<dbReference type="Pfam" id="PF25601">
    <property type="entry name" value="AAA_lid_14"/>
    <property type="match status" value="1"/>
</dbReference>
<dbReference type="SMART" id="SM00382">
    <property type="entry name" value="AAA"/>
    <property type="match status" value="1"/>
</dbReference>
<keyword evidence="6" id="KW-0547">Nucleotide-binding</keyword>
<evidence type="ECO:0000256" key="1">
    <source>
        <dbReference type="ARBA" id="ARBA00004496"/>
    </source>
</evidence>
<proteinExistence type="predicted"/>
<dbReference type="InterPro" id="IPR003593">
    <property type="entry name" value="AAA+_ATPase"/>
</dbReference>
<feature type="compositionally biased region" description="Polar residues" evidence="17">
    <location>
        <begin position="125"/>
        <end position="135"/>
    </location>
</feature>
<dbReference type="CDD" id="cd00009">
    <property type="entry name" value="AAA"/>
    <property type="match status" value="1"/>
</dbReference>
<accession>A0ABP8MNW5</accession>
<dbReference type="InterPro" id="IPR002078">
    <property type="entry name" value="Sigma_54_int"/>
</dbReference>
<evidence type="ECO:0000256" key="7">
    <source>
        <dbReference type="ARBA" id="ARBA00022840"/>
    </source>
</evidence>
<dbReference type="RefSeq" id="WP_345322100.1">
    <property type="nucleotide sequence ID" value="NZ_BAABGA010000029.1"/>
</dbReference>
<evidence type="ECO:0000313" key="21">
    <source>
        <dbReference type="Proteomes" id="UP001500840"/>
    </source>
</evidence>
<dbReference type="PANTHER" id="PTHR32071">
    <property type="entry name" value="TRANSCRIPTIONAL REGULATORY PROTEIN"/>
    <property type="match status" value="1"/>
</dbReference>
<feature type="region of interest" description="Disordered" evidence="17">
    <location>
        <begin position="120"/>
        <end position="140"/>
    </location>
</feature>
<dbReference type="Gene3D" id="1.10.10.60">
    <property type="entry name" value="Homeodomain-like"/>
    <property type="match status" value="1"/>
</dbReference>
<comment type="caution">
    <text evidence="20">The sequence shown here is derived from an EMBL/GenBank/DDBJ whole genome shotgun (WGS) entry which is preliminary data.</text>
</comment>
<keyword evidence="5 16" id="KW-0597">Phosphoprotein</keyword>
<dbReference type="Pfam" id="PF00072">
    <property type="entry name" value="Response_reg"/>
    <property type="match status" value="1"/>
</dbReference>
<dbReference type="PROSITE" id="PS50110">
    <property type="entry name" value="RESPONSE_REGULATORY"/>
    <property type="match status" value="1"/>
</dbReference>
<keyword evidence="7" id="KW-0067">ATP-binding</keyword>
<keyword evidence="11" id="KW-0010">Activator</keyword>
<evidence type="ECO:0000256" key="10">
    <source>
        <dbReference type="ARBA" id="ARBA00023125"/>
    </source>
</evidence>
<feature type="domain" description="Response regulatory" evidence="19">
    <location>
        <begin position="3"/>
        <end position="117"/>
    </location>
</feature>
<dbReference type="InterPro" id="IPR011006">
    <property type="entry name" value="CheY-like_superfamily"/>
</dbReference>
<evidence type="ECO:0000256" key="2">
    <source>
        <dbReference type="ARBA" id="ARBA00019059"/>
    </source>
</evidence>
<sequence length="482" mass="53479">MSRVLLVDDDVHLLSMFALALTGRGHQVFTAGSAEEALASVDTARPEVIVMDFRLPLMNGLEAFITLKTTAPQIPVIIMTGESTMSLAIEATSLGVFDFQAKPLNPTVMIETIERAAESYRDSLRPQSTAPASSSVDDDTIIGNSPSMQEVYKAIGRVAQTDATVLIRGESGTGKELVADVIHRYSQRRLKPFVAINCIAIPEPLLESELFGHERGAFTGATTQRIGKFEQAEGGTIFLDEIGDVPLSVQGKILRVLQERTLTRVGSNTNIQVNVRVLAATNRNLERAISEGTYREDLFHRLNVVSVKLPPLRDRREDIPDLVNHFVDKFSSELGVQRHVVAPDALALITEQPWPGNVRELSHFLCRLMIFNPGVMLREHHVRQALSVAEQSNPDAGNSEDRLREIVRQHLLSDTIERSFQSFVEKVEAMLVLEALRSTRGNQSHAAKLLAMSRETFRWKLKKYTDPLDHSASRNGPEHLGN</sequence>
<dbReference type="PRINTS" id="PR01590">
    <property type="entry name" value="HTHFIS"/>
</dbReference>
<evidence type="ECO:0000256" key="8">
    <source>
        <dbReference type="ARBA" id="ARBA00023012"/>
    </source>
</evidence>
<keyword evidence="9" id="KW-0805">Transcription regulation</keyword>
<evidence type="ECO:0000313" key="20">
    <source>
        <dbReference type="EMBL" id="GAA4452974.1"/>
    </source>
</evidence>
<evidence type="ECO:0000259" key="19">
    <source>
        <dbReference type="PROSITE" id="PS50110"/>
    </source>
</evidence>
<dbReference type="Gene3D" id="3.40.50.2300">
    <property type="match status" value="1"/>
</dbReference>
<reference evidence="21" key="1">
    <citation type="journal article" date="2019" name="Int. J. Syst. Evol. Microbiol.">
        <title>The Global Catalogue of Microorganisms (GCM) 10K type strain sequencing project: providing services to taxonomists for standard genome sequencing and annotation.</title>
        <authorList>
            <consortium name="The Broad Institute Genomics Platform"/>
            <consortium name="The Broad Institute Genome Sequencing Center for Infectious Disease"/>
            <person name="Wu L."/>
            <person name="Ma J."/>
        </authorList>
    </citation>
    <scope>NUCLEOTIDE SEQUENCE [LARGE SCALE GENOMIC DNA]</scope>
    <source>
        <strain evidence="21">JCM 17759</strain>
    </source>
</reference>
<organism evidence="20 21">
    <name type="scientific">Novipirellula rosea</name>
    <dbReference type="NCBI Taxonomy" id="1031540"/>
    <lineage>
        <taxon>Bacteria</taxon>
        <taxon>Pseudomonadati</taxon>
        <taxon>Planctomycetota</taxon>
        <taxon>Planctomycetia</taxon>
        <taxon>Pirellulales</taxon>
        <taxon>Pirellulaceae</taxon>
        <taxon>Novipirellula</taxon>
    </lineage>
</organism>
<name>A0ABP8MNW5_9BACT</name>
<dbReference type="EMBL" id="BAABGA010000029">
    <property type="protein sequence ID" value="GAA4452974.1"/>
    <property type="molecule type" value="Genomic_DNA"/>
</dbReference>
<keyword evidence="10" id="KW-0238">DNA-binding</keyword>
<dbReference type="InterPro" id="IPR002197">
    <property type="entry name" value="HTH_Fis"/>
</dbReference>
<gene>
    <name evidence="20" type="ORF">GCM10023156_23190</name>
</gene>
<evidence type="ECO:0000256" key="4">
    <source>
        <dbReference type="ARBA" id="ARBA00022491"/>
    </source>
</evidence>
<dbReference type="PROSITE" id="PS50045">
    <property type="entry name" value="SIGMA54_INTERACT_4"/>
    <property type="match status" value="1"/>
</dbReference>
<keyword evidence="8" id="KW-0902">Two-component regulatory system</keyword>
<evidence type="ECO:0000256" key="16">
    <source>
        <dbReference type="PROSITE-ProRule" id="PRU00169"/>
    </source>
</evidence>
<evidence type="ECO:0000256" key="17">
    <source>
        <dbReference type="SAM" id="MobiDB-lite"/>
    </source>
</evidence>
<dbReference type="SUPFAM" id="SSF46689">
    <property type="entry name" value="Homeodomain-like"/>
    <property type="match status" value="1"/>
</dbReference>
<evidence type="ECO:0000256" key="11">
    <source>
        <dbReference type="ARBA" id="ARBA00023159"/>
    </source>
</evidence>
<protein>
    <recommendedName>
        <fullName evidence="2">DNA-binding transcriptional regulator NtrC</fullName>
    </recommendedName>
    <alternativeName>
        <fullName evidence="14">Nitrogen regulation protein NR(I)</fullName>
    </alternativeName>
    <alternativeName>
        <fullName evidence="15">Nitrogen regulator I</fullName>
    </alternativeName>
</protein>
<dbReference type="PROSITE" id="PS00676">
    <property type="entry name" value="SIGMA54_INTERACT_2"/>
    <property type="match status" value="1"/>
</dbReference>
<evidence type="ECO:0000256" key="14">
    <source>
        <dbReference type="ARBA" id="ARBA00029881"/>
    </source>
</evidence>
<dbReference type="Gene3D" id="3.40.50.300">
    <property type="entry name" value="P-loop containing nucleotide triphosphate hydrolases"/>
    <property type="match status" value="1"/>
</dbReference>
<keyword evidence="4" id="KW-0678">Repressor</keyword>
<dbReference type="PROSITE" id="PS00688">
    <property type="entry name" value="SIGMA54_INTERACT_3"/>
    <property type="match status" value="1"/>
</dbReference>
<dbReference type="InterPro" id="IPR025662">
    <property type="entry name" value="Sigma_54_int_dom_ATP-bd_1"/>
</dbReference>
<dbReference type="InterPro" id="IPR001789">
    <property type="entry name" value="Sig_transdc_resp-reg_receiver"/>
</dbReference>
<evidence type="ECO:0000256" key="5">
    <source>
        <dbReference type="ARBA" id="ARBA00022553"/>
    </source>
</evidence>
<comment type="subcellular location">
    <subcellularLocation>
        <location evidence="1">Cytoplasm</location>
    </subcellularLocation>
</comment>
<dbReference type="Gene3D" id="1.10.8.60">
    <property type="match status" value="1"/>
</dbReference>
<evidence type="ECO:0000256" key="3">
    <source>
        <dbReference type="ARBA" id="ARBA00022490"/>
    </source>
</evidence>
<keyword evidence="3" id="KW-0963">Cytoplasm</keyword>
<evidence type="ECO:0000256" key="15">
    <source>
        <dbReference type="ARBA" id="ARBA00031910"/>
    </source>
</evidence>
<dbReference type="InterPro" id="IPR058031">
    <property type="entry name" value="AAA_lid_NorR"/>
</dbReference>
<evidence type="ECO:0000259" key="18">
    <source>
        <dbReference type="PROSITE" id="PS50045"/>
    </source>
</evidence>
<keyword evidence="13" id="KW-0535">Nitrogen fixation</keyword>